<feature type="domain" description="Phosphoribulokinase/uridine kinase" evidence="1">
    <location>
        <begin position="26"/>
        <end position="140"/>
    </location>
</feature>
<sequence>MTALPIPALTAEVTQRLKAGDRRLLFIGLCGAQGSGKTTVTKAMGEALRRDGLRVASLSLDDLYLTRDARQRLSQDVHPLLTTRGPPGTHDLGLAQSVFDDLAAGRATCLPVFDKAIDDRRSSSEWKPVDGACDIVLFEGWCTGARPQASAELESPINDLERREDSDGIWRRYVNAALAGAYQDLFARLDMLVLLAAPDFGIVARWRTEQEHALRRHAQTGTHIMSDSEVVRFTQYYERLTRHILHEMPERADLVVRLDEARQPLRLIRNPSQG</sequence>
<dbReference type="STRING" id="1121022.GCA_000376105_02634"/>
<comment type="caution">
    <text evidence="2">The sequence shown here is derived from an EMBL/GenBank/DDBJ whole genome shotgun (WGS) entry which is preliminary data.</text>
</comment>
<dbReference type="EMBL" id="AWGB01000015">
    <property type="protein sequence ID" value="ESQ91824.1"/>
    <property type="molecule type" value="Genomic_DNA"/>
</dbReference>
<reference evidence="2 3" key="1">
    <citation type="journal article" date="2014" name="Nature">
        <title>Sequential evolution of bacterial morphology by co-option of a developmental regulator.</title>
        <authorList>
            <person name="Jiang C."/>
            <person name="Brown P.J."/>
            <person name="Ducret A."/>
            <person name="Brun Y.V."/>
        </authorList>
    </citation>
    <scope>NUCLEOTIDE SEQUENCE [LARGE SCALE GENOMIC DNA]</scope>
    <source>
        <strain evidence="2 3">DSM 16100</strain>
    </source>
</reference>
<evidence type="ECO:0000313" key="2">
    <source>
        <dbReference type="EMBL" id="ESQ91824.1"/>
    </source>
</evidence>
<name>V4PWN4_9CAUL</name>
<dbReference type="GO" id="GO:0016301">
    <property type="term" value="F:kinase activity"/>
    <property type="evidence" value="ECO:0007669"/>
    <property type="project" value="InterPro"/>
</dbReference>
<accession>V4PWN4</accession>
<evidence type="ECO:0000313" key="3">
    <source>
        <dbReference type="Proteomes" id="UP000017837"/>
    </source>
</evidence>
<proteinExistence type="predicted"/>
<dbReference type="PANTHER" id="PTHR10285">
    <property type="entry name" value="URIDINE KINASE"/>
    <property type="match status" value="1"/>
</dbReference>
<protein>
    <recommendedName>
        <fullName evidence="1">Phosphoribulokinase/uridine kinase domain-containing protein</fullName>
    </recommendedName>
</protein>
<dbReference type="PATRIC" id="fig|1121022.4.peg.1880"/>
<dbReference type="RefSeq" id="WP_018082298.1">
    <property type="nucleotide sequence ID" value="NZ_AQWM01000012.1"/>
</dbReference>
<dbReference type="SUPFAM" id="SSF52540">
    <property type="entry name" value="P-loop containing nucleoside triphosphate hydrolases"/>
    <property type="match status" value="1"/>
</dbReference>
<dbReference type="AlphaFoldDB" id="V4PWN4"/>
<gene>
    <name evidence="2" type="ORF">ABENE_09330</name>
</gene>
<dbReference type="eggNOG" id="COG4240">
    <property type="taxonomic scope" value="Bacteria"/>
</dbReference>
<dbReference type="InterPro" id="IPR027417">
    <property type="entry name" value="P-loop_NTPase"/>
</dbReference>
<dbReference type="InterPro" id="IPR006083">
    <property type="entry name" value="PRK/URK"/>
</dbReference>
<dbReference type="Pfam" id="PF00485">
    <property type="entry name" value="PRK"/>
    <property type="match status" value="1"/>
</dbReference>
<dbReference type="Proteomes" id="UP000017837">
    <property type="component" value="Unassembled WGS sequence"/>
</dbReference>
<keyword evidence="3" id="KW-1185">Reference proteome</keyword>
<organism evidence="2 3">
    <name type="scientific">Asticcacaulis benevestitus DSM 16100 = ATCC BAA-896</name>
    <dbReference type="NCBI Taxonomy" id="1121022"/>
    <lineage>
        <taxon>Bacteria</taxon>
        <taxon>Pseudomonadati</taxon>
        <taxon>Pseudomonadota</taxon>
        <taxon>Alphaproteobacteria</taxon>
        <taxon>Caulobacterales</taxon>
        <taxon>Caulobacteraceae</taxon>
        <taxon>Asticcacaulis</taxon>
    </lineage>
</organism>
<dbReference type="OrthoDB" id="455474at2"/>
<dbReference type="Gene3D" id="3.40.50.300">
    <property type="entry name" value="P-loop containing nucleotide triphosphate hydrolases"/>
    <property type="match status" value="1"/>
</dbReference>
<dbReference type="GO" id="GO:0005524">
    <property type="term" value="F:ATP binding"/>
    <property type="evidence" value="ECO:0007669"/>
    <property type="project" value="InterPro"/>
</dbReference>
<evidence type="ECO:0000259" key="1">
    <source>
        <dbReference type="Pfam" id="PF00485"/>
    </source>
</evidence>